<proteinExistence type="predicted"/>
<evidence type="ECO:0000313" key="1">
    <source>
        <dbReference type="EMBL" id="HCS93500.1"/>
    </source>
</evidence>
<name>A0A3D4S430_9ENTE</name>
<dbReference type="Proteomes" id="UP000262195">
    <property type="component" value="Unassembled WGS sequence"/>
</dbReference>
<protein>
    <submittedName>
        <fullName evidence="1">Uncharacterized protein</fullName>
    </submittedName>
</protein>
<dbReference type="AlphaFoldDB" id="A0A3D4S430"/>
<sequence length="82" mass="9498">MKDFKTVARNTRDEFEQVTAHLFEQFYIDLLDNDAITGIAIEPLLRGPDFYAQFVTEIQFSVISDDRKNRGYALNTSTSREC</sequence>
<comment type="caution">
    <text evidence="1">The sequence shown here is derived from an EMBL/GenBank/DDBJ whole genome shotgun (WGS) entry which is preliminary data.</text>
</comment>
<accession>A0A3D4S430</accession>
<reference evidence="1 2" key="1">
    <citation type="journal article" date="2018" name="Nat. Biotechnol.">
        <title>A standardized bacterial taxonomy based on genome phylogeny substantially revises the tree of life.</title>
        <authorList>
            <person name="Parks D.H."/>
            <person name="Chuvochina M."/>
            <person name="Waite D.W."/>
            <person name="Rinke C."/>
            <person name="Skarshewski A."/>
            <person name="Chaumeil P.A."/>
            <person name="Hugenholtz P."/>
        </authorList>
    </citation>
    <scope>NUCLEOTIDE SEQUENCE [LARGE SCALE GENOMIC DNA]</scope>
    <source>
        <strain evidence="1">UBA11306</strain>
    </source>
</reference>
<organism evidence="1 2">
    <name type="scientific">Bavariicoccus seileri</name>
    <dbReference type="NCBI Taxonomy" id="549685"/>
    <lineage>
        <taxon>Bacteria</taxon>
        <taxon>Bacillati</taxon>
        <taxon>Bacillota</taxon>
        <taxon>Bacilli</taxon>
        <taxon>Lactobacillales</taxon>
        <taxon>Enterococcaceae</taxon>
        <taxon>Bavariicoccus</taxon>
    </lineage>
</organism>
<gene>
    <name evidence="1" type="ORF">DIW15_02180</name>
</gene>
<dbReference type="EMBL" id="DQHO01000016">
    <property type="protein sequence ID" value="HCS93500.1"/>
    <property type="molecule type" value="Genomic_DNA"/>
</dbReference>
<evidence type="ECO:0000313" key="2">
    <source>
        <dbReference type="Proteomes" id="UP000262195"/>
    </source>
</evidence>